<feature type="transmembrane region" description="Helical" evidence="1">
    <location>
        <begin position="218"/>
        <end position="238"/>
    </location>
</feature>
<evidence type="ECO:0008006" key="4">
    <source>
        <dbReference type="Google" id="ProtNLM"/>
    </source>
</evidence>
<feature type="transmembrane region" description="Helical" evidence="1">
    <location>
        <begin position="284"/>
        <end position="306"/>
    </location>
</feature>
<feature type="transmembrane region" description="Helical" evidence="1">
    <location>
        <begin position="192"/>
        <end position="212"/>
    </location>
</feature>
<name>A0A9W5RFD4_9ACTO</name>
<keyword evidence="1" id="KW-0472">Membrane</keyword>
<gene>
    <name evidence="2" type="ORF">HMPREF9238_01190</name>
</gene>
<feature type="transmembrane region" description="Helical" evidence="1">
    <location>
        <begin position="259"/>
        <end position="278"/>
    </location>
</feature>
<keyword evidence="1" id="KW-1133">Transmembrane helix</keyword>
<accession>A0A9W5RFD4</accession>
<organism evidence="2 3">
    <name type="scientific">Gleimia europaea ACS-120-V-Col10b</name>
    <dbReference type="NCBI Taxonomy" id="883069"/>
    <lineage>
        <taxon>Bacteria</taxon>
        <taxon>Bacillati</taxon>
        <taxon>Actinomycetota</taxon>
        <taxon>Actinomycetes</taxon>
        <taxon>Actinomycetales</taxon>
        <taxon>Actinomycetaceae</taxon>
        <taxon>Gleimia</taxon>
    </lineage>
</organism>
<dbReference type="AlphaFoldDB" id="A0A9W5RFD4"/>
<dbReference type="Proteomes" id="UP000014387">
    <property type="component" value="Unassembled WGS sequence"/>
</dbReference>
<keyword evidence="1" id="KW-0812">Transmembrane</keyword>
<dbReference type="Pfam" id="PF01944">
    <property type="entry name" value="SpoIIM"/>
    <property type="match status" value="1"/>
</dbReference>
<proteinExistence type="predicted"/>
<evidence type="ECO:0000313" key="3">
    <source>
        <dbReference type="Proteomes" id="UP000014387"/>
    </source>
</evidence>
<dbReference type="EMBL" id="AGWN01000001">
    <property type="protein sequence ID" value="EPD31419.1"/>
    <property type="molecule type" value="Genomic_DNA"/>
</dbReference>
<keyword evidence="3" id="KW-1185">Reference proteome</keyword>
<feature type="transmembrane region" description="Helical" evidence="1">
    <location>
        <begin position="165"/>
        <end position="185"/>
    </location>
</feature>
<feature type="transmembrane region" description="Helical" evidence="1">
    <location>
        <begin position="100"/>
        <end position="121"/>
    </location>
</feature>
<comment type="caution">
    <text evidence="2">The sequence shown here is derived from an EMBL/GenBank/DDBJ whole genome shotgun (WGS) entry which is preliminary data.</text>
</comment>
<evidence type="ECO:0000256" key="1">
    <source>
        <dbReference type="SAM" id="Phobius"/>
    </source>
</evidence>
<dbReference type="InterPro" id="IPR002798">
    <property type="entry name" value="SpoIIM-like"/>
</dbReference>
<sequence length="326" mass="36280">MDLDAFVSANKNTWARLRVLVNKPVLAPDEARELIDLYRSTSTHLSMIRTGAPDPQLVKELSALLIRARGKMVGKNRRILTSITEFFTTTYPAALYRFRAWWISAGVLSIIFCFAVGWWIYAHPELHEQLGSSSSILQYVQEDFEKYYTKDPSADFTMLVWSNNWYVAALTLAYGITVIGAVQILISNMASLAIAGALMTFHGYGVTFWTLILPHGLLELTSIFVSAGTGLGLFWAIIQPGSRTRLESFVRTGHQAVHVLFGLILTLFIAGFTEGFVTASKAPWQVQVGFGVLIWVAFLIYALVLGKKKQALAEARLKLPEQVAVE</sequence>
<dbReference type="PANTHER" id="PTHR35337">
    <property type="entry name" value="SLR1478 PROTEIN"/>
    <property type="match status" value="1"/>
</dbReference>
<evidence type="ECO:0000313" key="2">
    <source>
        <dbReference type="EMBL" id="EPD31419.1"/>
    </source>
</evidence>
<dbReference type="OrthoDB" id="5243448at2"/>
<dbReference type="PANTHER" id="PTHR35337:SF1">
    <property type="entry name" value="SLR1478 PROTEIN"/>
    <property type="match status" value="1"/>
</dbReference>
<protein>
    <recommendedName>
        <fullName evidence="4">Stage II sporulation protein M</fullName>
    </recommendedName>
</protein>
<reference evidence="2 3" key="1">
    <citation type="submission" date="2013-05" db="EMBL/GenBank/DDBJ databases">
        <title>The Genome Sequence of Actinomyces europaeus ACS-120-V-COL10B.</title>
        <authorList>
            <consortium name="The Broad Institute Genomics Platform"/>
            <person name="Earl A."/>
            <person name="Ward D."/>
            <person name="Feldgarden M."/>
            <person name="Gevers D."/>
            <person name="Saerens B."/>
            <person name="Vaneechoutte M."/>
            <person name="Walker B."/>
            <person name="Young S."/>
            <person name="Zeng Q."/>
            <person name="Gargeya S."/>
            <person name="Fitzgerald M."/>
            <person name="Haas B."/>
            <person name="Abouelleil A."/>
            <person name="Allen A.W."/>
            <person name="Alvarado L."/>
            <person name="Arachchi H.M."/>
            <person name="Berlin A.M."/>
            <person name="Chapman S.B."/>
            <person name="Gainer-Dewar J."/>
            <person name="Goldberg J."/>
            <person name="Griggs A."/>
            <person name="Gujja S."/>
            <person name="Hansen M."/>
            <person name="Howarth C."/>
            <person name="Imamovic A."/>
            <person name="Ireland A."/>
            <person name="Larimer J."/>
            <person name="McCowan C."/>
            <person name="Murphy C."/>
            <person name="Pearson M."/>
            <person name="Poon T.W."/>
            <person name="Priest M."/>
            <person name="Roberts A."/>
            <person name="Saif S."/>
            <person name="Shea T."/>
            <person name="Sisk P."/>
            <person name="Sykes S."/>
            <person name="Wortman J."/>
            <person name="Nusbaum C."/>
            <person name="Birren B."/>
        </authorList>
    </citation>
    <scope>NUCLEOTIDE SEQUENCE [LARGE SCALE GENOMIC DNA]</scope>
    <source>
        <strain evidence="2 3">ACS-120-V-Col10b</strain>
    </source>
</reference>